<name>A0AAR5PJ80_DENPD</name>
<dbReference type="InterPro" id="IPR033304">
    <property type="entry name" value="DLEC1"/>
</dbReference>
<keyword evidence="2" id="KW-1185">Reference proteome</keyword>
<dbReference type="PANTHER" id="PTHR46348:SF1">
    <property type="entry name" value="DELETED IN LUNG AND ESOPHAGEAL CANCER PROTEIN 1"/>
    <property type="match status" value="1"/>
</dbReference>
<dbReference type="GO" id="GO:0005929">
    <property type="term" value="C:cilium"/>
    <property type="evidence" value="ECO:0007669"/>
    <property type="project" value="TreeGrafter"/>
</dbReference>
<dbReference type="AlphaFoldDB" id="A0AAR5PJ80"/>
<organism evidence="1 2">
    <name type="scientific">Dendroctonus ponderosae</name>
    <name type="common">Mountain pine beetle</name>
    <dbReference type="NCBI Taxonomy" id="77166"/>
    <lineage>
        <taxon>Eukaryota</taxon>
        <taxon>Metazoa</taxon>
        <taxon>Ecdysozoa</taxon>
        <taxon>Arthropoda</taxon>
        <taxon>Hexapoda</taxon>
        <taxon>Insecta</taxon>
        <taxon>Pterygota</taxon>
        <taxon>Neoptera</taxon>
        <taxon>Endopterygota</taxon>
        <taxon>Coleoptera</taxon>
        <taxon>Polyphaga</taxon>
        <taxon>Cucujiformia</taxon>
        <taxon>Curculionidae</taxon>
        <taxon>Scolytinae</taxon>
        <taxon>Dendroctonus</taxon>
    </lineage>
</organism>
<dbReference type="GO" id="GO:0008285">
    <property type="term" value="P:negative regulation of cell population proliferation"/>
    <property type="evidence" value="ECO:0007669"/>
    <property type="project" value="InterPro"/>
</dbReference>
<evidence type="ECO:0008006" key="3">
    <source>
        <dbReference type="Google" id="ProtNLM"/>
    </source>
</evidence>
<protein>
    <recommendedName>
        <fullName evidence="3">MSP domain-containing protein</fullName>
    </recommendedName>
</protein>
<dbReference type="Pfam" id="PF24771">
    <property type="entry name" value="Ig_CFAP74_1st"/>
    <property type="match status" value="1"/>
</dbReference>
<sequence length="645" mass="72948">MDPLPQVPASAALNDSTGPIRDIFQEYLERPQFPIEVARNIRIYSVDDNLSLKEAAKNTLEIQRSLEEESQLISGAELDVLQQLPQREENEFLREMMRLKPCEVFASICLPDKVKYGLLEKCDLYPEVTRQYLDFRFNPSLHRCQRCFPIKENLPSPTRAALAKEAKEREPPKGPPLILQPPQVVFQNFQPNSFLEQSFQIKNVSNRVQRVSVRALPKRPQIFQLQFAACRQLAPGMCLKGAIRFTPAHSKNLQDCAQFISGAGQLLTLPIQSLQSPPRLQGVIFKSPSGVPRPSPGFSLQRQSALNDSIDFGSCFCTNHVLLSLLLTNHGHKGRFFWLTEEEFADQHVQTITQSLEMSTGSFWVYPSYFELLPGEICEIQMLFQPIRCGFQAQPVRLMCDNNTYRQIELIGDAVCFNKNMIDVEIPHQVQHLQNRPGHCIFLGYRREAQFTLRISNRSALLLKYRLEMGDWMRVANLPPQGLAPYSRIEVTVSCVCPPEVSGGYHSSQMTLLILEVPVASLESREELLVANRQPQEEIGRNLALVDVQVMQVEVACFPGFPPAEAEPPKALTPCPQPLSLPVPTAQVEFSRPFLDFGILPVGVDVSKALSIENLGSLEQAWHIEEMEYRLDNPPYAHLLENPPI</sequence>
<dbReference type="Proteomes" id="UP000019118">
    <property type="component" value="Unassembled WGS sequence"/>
</dbReference>
<dbReference type="GO" id="GO:0005737">
    <property type="term" value="C:cytoplasm"/>
    <property type="evidence" value="ECO:0007669"/>
    <property type="project" value="TreeGrafter"/>
</dbReference>
<evidence type="ECO:0000313" key="2">
    <source>
        <dbReference type="Proteomes" id="UP000019118"/>
    </source>
</evidence>
<accession>A0AAR5PJ80</accession>
<reference evidence="1" key="2">
    <citation type="submission" date="2024-08" db="UniProtKB">
        <authorList>
            <consortium name="EnsemblMetazoa"/>
        </authorList>
    </citation>
    <scope>IDENTIFICATION</scope>
</reference>
<dbReference type="GO" id="GO:0015631">
    <property type="term" value="F:tubulin binding"/>
    <property type="evidence" value="ECO:0007669"/>
    <property type="project" value="TreeGrafter"/>
</dbReference>
<dbReference type="PANTHER" id="PTHR46348">
    <property type="entry name" value="DELETED IN LUNG AND ESOPHAGEAL CANCER PROTEIN 1"/>
    <property type="match status" value="1"/>
</dbReference>
<reference evidence="2" key="1">
    <citation type="journal article" date="2013" name="Genome Biol.">
        <title>Draft genome of the mountain pine beetle, Dendroctonus ponderosae Hopkins, a major forest pest.</title>
        <authorList>
            <person name="Keeling C.I."/>
            <person name="Yuen M.M."/>
            <person name="Liao N.Y."/>
            <person name="Docking T.R."/>
            <person name="Chan S.K."/>
            <person name="Taylor G.A."/>
            <person name="Palmquist D.L."/>
            <person name="Jackman S.D."/>
            <person name="Nguyen A."/>
            <person name="Li M."/>
            <person name="Henderson H."/>
            <person name="Janes J.K."/>
            <person name="Zhao Y."/>
            <person name="Pandoh P."/>
            <person name="Moore R."/>
            <person name="Sperling F.A."/>
            <person name="Huber D.P."/>
            <person name="Birol I."/>
            <person name="Jones S.J."/>
            <person name="Bohlmann J."/>
        </authorList>
    </citation>
    <scope>NUCLEOTIDE SEQUENCE</scope>
</reference>
<dbReference type="EnsemblMetazoa" id="XM_019905388.1">
    <property type="protein sequence ID" value="XP_019760947.1"/>
    <property type="gene ID" value="LOC109538212"/>
</dbReference>
<dbReference type="InterPro" id="IPR013783">
    <property type="entry name" value="Ig-like_fold"/>
</dbReference>
<proteinExistence type="predicted"/>
<evidence type="ECO:0000313" key="1">
    <source>
        <dbReference type="EnsemblMetazoa" id="XP_019760947.1"/>
    </source>
</evidence>
<dbReference type="Gene3D" id="2.60.40.10">
    <property type="entry name" value="Immunoglobulins"/>
    <property type="match status" value="1"/>
</dbReference>